<proteinExistence type="predicted"/>
<name>A0A1X9VNQ6_9VIRU</name>
<dbReference type="EMBL" id="KY565517">
    <property type="protein sequence ID" value="ARR74948.1"/>
    <property type="molecule type" value="Genomic_DNA"/>
</dbReference>
<evidence type="ECO:0000313" key="1">
    <source>
        <dbReference type="EMBL" id="ARR74948.1"/>
    </source>
</evidence>
<organism evidence="1">
    <name type="scientific">Mimivirus AB-566-O17</name>
    <dbReference type="NCBI Taxonomy" id="1988039"/>
    <lineage>
        <taxon>Viruses</taxon>
        <taxon>Varidnaviria</taxon>
        <taxon>Bamfordvirae</taxon>
        <taxon>Nucleocytoviricota</taxon>
        <taxon>Megaviricetes</taxon>
        <taxon>Imitervirales</taxon>
        <taxon>Mimiviridae</taxon>
        <taxon>Megamimivirinae</taxon>
        <taxon>Mimivirus</taxon>
    </lineage>
</organism>
<accession>A0A1X9VNQ6</accession>
<reference evidence="1" key="1">
    <citation type="journal article" date="2017" name="ISME J.">
        <title>Genomic exploration of individual giant ocean viruses.</title>
        <authorList>
            <person name="Wilson W.H."/>
            <person name="Gilg I.C."/>
            <person name="Moniruzzaman M."/>
            <person name="Field E.K."/>
            <person name="Koren S."/>
            <person name="LeCleir G.R."/>
            <person name="Martinez Martinez J."/>
            <person name="Poulton N.J."/>
            <person name="Swan B.K."/>
            <person name="Stepanauskas R."/>
            <person name="Wilhelm S.W."/>
        </authorList>
    </citation>
    <scope>NUCLEOTIDE SEQUENCE</scope>
</reference>
<sequence length="118" mass="13949">MNPNMNRNMNHNVLIQRDMFDIYWQMAISNGFYHDKKPILMSVKLYKKYAYSSDALIKRQHILATIIQNVYKSHYTIRKVAATKITNACHNWVWKPYCNDFSIGIRPRLDMIALGINP</sequence>
<protein>
    <submittedName>
        <fullName evidence="1">Uncharacterized protein</fullName>
    </submittedName>
</protein>
<gene>
    <name evidence="1" type="ORF">SAGO17_0028</name>
</gene>